<dbReference type="GO" id="GO:0003824">
    <property type="term" value="F:catalytic activity"/>
    <property type="evidence" value="ECO:0007669"/>
    <property type="project" value="InterPro"/>
</dbReference>
<evidence type="ECO:0000259" key="3">
    <source>
        <dbReference type="Pfam" id="PF03372"/>
    </source>
</evidence>
<feature type="chain" id="PRO_5030671877" description="Endonuclease/exonuclease/phosphatase domain-containing protein" evidence="2">
    <location>
        <begin position="27"/>
        <end position="354"/>
    </location>
</feature>
<keyword evidence="2" id="KW-0732">Signal</keyword>
<dbReference type="InterPro" id="IPR005135">
    <property type="entry name" value="Endo/exonuclease/phosphatase"/>
</dbReference>
<organism evidence="4">
    <name type="scientific">Alexandrium monilatum</name>
    <dbReference type="NCBI Taxonomy" id="311494"/>
    <lineage>
        <taxon>Eukaryota</taxon>
        <taxon>Sar</taxon>
        <taxon>Alveolata</taxon>
        <taxon>Dinophyceae</taxon>
        <taxon>Gonyaulacales</taxon>
        <taxon>Pyrocystaceae</taxon>
        <taxon>Alexandrium</taxon>
    </lineage>
</organism>
<sequence length="354" mass="39026">MEPGGVCGGAAVLVLLSLARCQCGLAEGSTVGSRSCAAAPAAAARAGSQAGRGQSDLMLLQQRYSTSTERSGGPGKHDGPDRPRPEPESPPGPASAGVDVPARLATFNVYYKELELPERVNGISSALANVSADITVVTELWEWNGKARILEEVRRKAQRNYVFCSGGDFQEKSWDGDILYDADLWQSLRDGVLDMGDERGLSWALLQHRASGRKLFVYGAHPLCCGNEDIHLQNAMAFAEHLAAQPERPETPAIIMGDFNAFEDWWSTRLYRGEWVWAFNRWWKLPIAFEDSFRALESNRYADGTTFKSGVRFDYIFTEWRDPPAFAATSSSIWREAPGSSDHYPLMADVLLRG</sequence>
<proteinExistence type="predicted"/>
<accession>A0A7S4Q3C3</accession>
<dbReference type="AlphaFoldDB" id="A0A7S4Q3C3"/>
<feature type="compositionally biased region" description="Basic and acidic residues" evidence="1">
    <location>
        <begin position="75"/>
        <end position="87"/>
    </location>
</feature>
<dbReference type="Pfam" id="PF03372">
    <property type="entry name" value="Exo_endo_phos"/>
    <property type="match status" value="1"/>
</dbReference>
<dbReference type="SUPFAM" id="SSF56219">
    <property type="entry name" value="DNase I-like"/>
    <property type="match status" value="1"/>
</dbReference>
<evidence type="ECO:0000256" key="1">
    <source>
        <dbReference type="SAM" id="MobiDB-lite"/>
    </source>
</evidence>
<name>A0A7S4Q3C3_9DINO</name>
<gene>
    <name evidence="4" type="ORF">AMON00008_LOCUS10782</name>
</gene>
<feature type="region of interest" description="Disordered" evidence="1">
    <location>
        <begin position="64"/>
        <end position="98"/>
    </location>
</feature>
<dbReference type="EMBL" id="HBNR01016385">
    <property type="protein sequence ID" value="CAE4571163.1"/>
    <property type="molecule type" value="Transcribed_RNA"/>
</dbReference>
<dbReference type="Gene3D" id="3.60.10.10">
    <property type="entry name" value="Endonuclease/exonuclease/phosphatase"/>
    <property type="match status" value="1"/>
</dbReference>
<reference evidence="4" key="1">
    <citation type="submission" date="2021-01" db="EMBL/GenBank/DDBJ databases">
        <authorList>
            <person name="Corre E."/>
            <person name="Pelletier E."/>
            <person name="Niang G."/>
            <person name="Scheremetjew M."/>
            <person name="Finn R."/>
            <person name="Kale V."/>
            <person name="Holt S."/>
            <person name="Cochrane G."/>
            <person name="Meng A."/>
            <person name="Brown T."/>
            <person name="Cohen L."/>
        </authorList>
    </citation>
    <scope>NUCLEOTIDE SEQUENCE</scope>
    <source>
        <strain evidence="4">CCMP3105</strain>
    </source>
</reference>
<evidence type="ECO:0000256" key="2">
    <source>
        <dbReference type="SAM" id="SignalP"/>
    </source>
</evidence>
<dbReference type="InterPro" id="IPR036691">
    <property type="entry name" value="Endo/exonu/phosph_ase_sf"/>
</dbReference>
<feature type="signal peptide" evidence="2">
    <location>
        <begin position="1"/>
        <end position="26"/>
    </location>
</feature>
<feature type="domain" description="Endonuclease/exonuclease/phosphatase" evidence="3">
    <location>
        <begin position="105"/>
        <end position="343"/>
    </location>
</feature>
<protein>
    <recommendedName>
        <fullName evidence="3">Endonuclease/exonuclease/phosphatase domain-containing protein</fullName>
    </recommendedName>
</protein>
<evidence type="ECO:0000313" key="4">
    <source>
        <dbReference type="EMBL" id="CAE4571163.1"/>
    </source>
</evidence>